<comment type="caution">
    <text evidence="3">The sequence shown here is derived from an EMBL/GenBank/DDBJ whole genome shotgun (WGS) entry which is preliminary data.</text>
</comment>
<organism evidence="3 4">
    <name type="scientific">Hyphococcus aureus</name>
    <dbReference type="NCBI Taxonomy" id="2666033"/>
    <lineage>
        <taxon>Bacteria</taxon>
        <taxon>Pseudomonadati</taxon>
        <taxon>Pseudomonadota</taxon>
        <taxon>Alphaproteobacteria</taxon>
        <taxon>Parvularculales</taxon>
        <taxon>Parvularculaceae</taxon>
        <taxon>Hyphococcus</taxon>
    </lineage>
</organism>
<keyword evidence="1" id="KW-0732">Signal</keyword>
<evidence type="ECO:0000313" key="4">
    <source>
        <dbReference type="Proteomes" id="UP001596116"/>
    </source>
</evidence>
<dbReference type="PANTHER" id="PTHR43135:SF3">
    <property type="entry name" value="ALPHA-D-RIBOSE 1-METHYLPHOSPHONATE 5-TRIPHOSPHATE DIPHOSPHATASE"/>
    <property type="match status" value="1"/>
</dbReference>
<dbReference type="SUPFAM" id="SSF51556">
    <property type="entry name" value="Metallo-dependent hydrolases"/>
    <property type="match status" value="1"/>
</dbReference>
<dbReference type="Gene3D" id="3.20.20.140">
    <property type="entry name" value="Metal-dependent hydrolases"/>
    <property type="match status" value="1"/>
</dbReference>
<name>A0ABW1KXU5_9PROT</name>
<evidence type="ECO:0000313" key="3">
    <source>
        <dbReference type="EMBL" id="MFC6036349.1"/>
    </source>
</evidence>
<dbReference type="Gene3D" id="2.30.40.10">
    <property type="entry name" value="Urease, subunit C, domain 1"/>
    <property type="match status" value="1"/>
</dbReference>
<feature type="domain" description="Amidohydrolase-related" evidence="2">
    <location>
        <begin position="81"/>
        <end position="430"/>
    </location>
</feature>
<protein>
    <submittedName>
        <fullName evidence="3">Amidohydrolase family protein</fullName>
    </submittedName>
</protein>
<evidence type="ECO:0000259" key="2">
    <source>
        <dbReference type="Pfam" id="PF01979"/>
    </source>
</evidence>
<dbReference type="Pfam" id="PF01979">
    <property type="entry name" value="Amidohydro_1"/>
    <property type="match status" value="1"/>
</dbReference>
<feature type="chain" id="PRO_5046399946" evidence="1">
    <location>
        <begin position="28"/>
        <end position="433"/>
    </location>
</feature>
<dbReference type="InterPro" id="IPR011059">
    <property type="entry name" value="Metal-dep_hydrolase_composite"/>
</dbReference>
<accession>A0ABW1KXU5</accession>
<reference evidence="3 4" key="1">
    <citation type="submission" date="2024-09" db="EMBL/GenBank/DDBJ databases">
        <authorList>
            <person name="Zhang Z.-H."/>
        </authorList>
    </citation>
    <scope>NUCLEOTIDE SEQUENCE [LARGE SCALE GENOMIC DNA]</scope>
    <source>
        <strain evidence="3 4">HHTR114</strain>
    </source>
</reference>
<dbReference type="Proteomes" id="UP001596116">
    <property type="component" value="Unassembled WGS sequence"/>
</dbReference>
<dbReference type="InterPro" id="IPR006680">
    <property type="entry name" value="Amidohydro-rel"/>
</dbReference>
<sequence length="433" mass="46188">MSHVKFRTIAMTAGAISAFAFSMTAAAQDVSYVRAGKLIDVEKGTVLSDQLIRVKDGRVAAIAAFESAPADGPLTDWSRYTVLPGLADMHTHLVGDIQGGIIDPLMSTGAEDVLAGVGNAKTTLCAGFTTVRDVGSWRAFTDVALRDAINRGDVEGPRMAVAGGYFTIPEGGGALTGLAYDAKAPDDMTRGIVRGPEDARQKAREFLQHRVDLLKMIATGAVLTVGTDPGLPELSEEEMSAIVGEAKKYGKKVTAHAHGAEGAKMAVRAGVDSIEHGSLLDDEALRMMKSRGVFLVADIYNGDYINEIGAAEDWPEETMQKNRDTTDTQREVFRKAVKMGVKIAFGTDAGVYPHGDNAKQMPYMVKYGMTPMRAIQSATLHSAELLGWEKDTGAISPDHYADMIAVEGDPLADISILSDVKGVIKGGRKVHCE</sequence>
<proteinExistence type="predicted"/>
<dbReference type="RefSeq" id="WP_379882423.1">
    <property type="nucleotide sequence ID" value="NZ_JBHPON010000002.1"/>
</dbReference>
<dbReference type="SUPFAM" id="SSF51338">
    <property type="entry name" value="Composite domain of metallo-dependent hydrolases"/>
    <property type="match status" value="1"/>
</dbReference>
<keyword evidence="4" id="KW-1185">Reference proteome</keyword>
<dbReference type="InterPro" id="IPR051781">
    <property type="entry name" value="Metallo-dep_Hydrolase"/>
</dbReference>
<dbReference type="PANTHER" id="PTHR43135">
    <property type="entry name" value="ALPHA-D-RIBOSE 1-METHYLPHOSPHONATE 5-TRIPHOSPHATE DIPHOSPHATASE"/>
    <property type="match status" value="1"/>
</dbReference>
<dbReference type="EMBL" id="JBHPON010000002">
    <property type="protein sequence ID" value="MFC6036349.1"/>
    <property type="molecule type" value="Genomic_DNA"/>
</dbReference>
<dbReference type="CDD" id="cd01299">
    <property type="entry name" value="Met_dep_hydrolase_A"/>
    <property type="match status" value="1"/>
</dbReference>
<dbReference type="InterPro" id="IPR057744">
    <property type="entry name" value="OTAase-like"/>
</dbReference>
<evidence type="ECO:0000256" key="1">
    <source>
        <dbReference type="SAM" id="SignalP"/>
    </source>
</evidence>
<dbReference type="InterPro" id="IPR032466">
    <property type="entry name" value="Metal_Hydrolase"/>
</dbReference>
<feature type="signal peptide" evidence="1">
    <location>
        <begin position="1"/>
        <end position="27"/>
    </location>
</feature>
<gene>
    <name evidence="3" type="ORF">ACFMB1_12410</name>
</gene>